<dbReference type="InterPro" id="IPR001638">
    <property type="entry name" value="Solute-binding_3/MltF_N"/>
</dbReference>
<dbReference type="GO" id="GO:0042597">
    <property type="term" value="C:periplasmic space"/>
    <property type="evidence" value="ECO:0007669"/>
    <property type="project" value="UniProtKB-SubCell"/>
</dbReference>
<dbReference type="Gene3D" id="3.40.190.10">
    <property type="entry name" value="Periplasmic binding protein-like II"/>
    <property type="match status" value="2"/>
</dbReference>
<reference evidence="5 6" key="1">
    <citation type="submission" date="2017-06" db="EMBL/GenBank/DDBJ databases">
        <authorList>
            <person name="Kim H.J."/>
            <person name="Triplett B.A."/>
        </authorList>
    </citation>
    <scope>NUCLEOTIDE SEQUENCE [LARGE SCALE GENOMIC DNA]</scope>
    <source>
        <strain evidence="5 6">DSM 45207</strain>
    </source>
</reference>
<comment type="subcellular location">
    <subcellularLocation>
        <location evidence="1">Periplasm</location>
    </subcellularLocation>
</comment>
<accession>A0A238XCR2</accession>
<keyword evidence="3" id="KW-0732">Signal</keyword>
<dbReference type="AlphaFoldDB" id="A0A238XCR2"/>
<evidence type="ECO:0000313" key="5">
    <source>
        <dbReference type="EMBL" id="SNR56358.1"/>
    </source>
</evidence>
<dbReference type="Proteomes" id="UP000198348">
    <property type="component" value="Unassembled WGS sequence"/>
</dbReference>
<protein>
    <submittedName>
        <fullName evidence="5">NitT/TauT family transport system substrate-binding protein</fullName>
    </submittedName>
</protein>
<keyword evidence="6" id="KW-1185">Reference proteome</keyword>
<evidence type="ECO:0000256" key="3">
    <source>
        <dbReference type="ARBA" id="ARBA00022729"/>
    </source>
</evidence>
<evidence type="ECO:0000313" key="6">
    <source>
        <dbReference type="Proteomes" id="UP000198348"/>
    </source>
</evidence>
<dbReference type="PROSITE" id="PS51257">
    <property type="entry name" value="PROKAR_LIPOPROTEIN"/>
    <property type="match status" value="1"/>
</dbReference>
<evidence type="ECO:0000256" key="2">
    <source>
        <dbReference type="ARBA" id="ARBA00010742"/>
    </source>
</evidence>
<organism evidence="5 6">
    <name type="scientific">Haloechinothrix alba</name>
    <dbReference type="NCBI Taxonomy" id="664784"/>
    <lineage>
        <taxon>Bacteria</taxon>
        <taxon>Bacillati</taxon>
        <taxon>Actinomycetota</taxon>
        <taxon>Actinomycetes</taxon>
        <taxon>Pseudonocardiales</taxon>
        <taxon>Pseudonocardiaceae</taxon>
        <taxon>Haloechinothrix</taxon>
    </lineage>
</organism>
<comment type="similarity">
    <text evidence="2">Belongs to the bacterial solute-binding protein SsuA/TauA family.</text>
</comment>
<evidence type="ECO:0000256" key="1">
    <source>
        <dbReference type="ARBA" id="ARBA00004418"/>
    </source>
</evidence>
<gene>
    <name evidence="5" type="ORF">SAMN06265360_11064</name>
</gene>
<dbReference type="RefSeq" id="WP_089301494.1">
    <property type="nucleotide sequence ID" value="NZ_FZNW01000010.1"/>
</dbReference>
<dbReference type="PANTHER" id="PTHR30024">
    <property type="entry name" value="ALIPHATIC SULFONATES-BINDING PROTEIN-RELATED"/>
    <property type="match status" value="1"/>
</dbReference>
<name>A0A238XCR2_9PSEU</name>
<dbReference type="Pfam" id="PF09084">
    <property type="entry name" value="NMT1"/>
    <property type="match status" value="1"/>
</dbReference>
<dbReference type="EMBL" id="FZNW01000010">
    <property type="protein sequence ID" value="SNR56358.1"/>
    <property type="molecule type" value="Genomic_DNA"/>
</dbReference>
<proteinExistence type="inferred from homology"/>
<dbReference type="InterPro" id="IPR015168">
    <property type="entry name" value="SsuA/THI5"/>
</dbReference>
<dbReference type="PANTHER" id="PTHR30024:SF47">
    <property type="entry name" value="TAURINE-BINDING PERIPLASMIC PROTEIN"/>
    <property type="match status" value="1"/>
</dbReference>
<dbReference type="SUPFAM" id="SSF53850">
    <property type="entry name" value="Periplasmic binding protein-like II"/>
    <property type="match status" value="1"/>
</dbReference>
<dbReference type="SMART" id="SM00062">
    <property type="entry name" value="PBPb"/>
    <property type="match status" value="1"/>
</dbReference>
<feature type="domain" description="Solute-binding protein family 3/N-terminal" evidence="4">
    <location>
        <begin position="44"/>
        <end position="263"/>
    </location>
</feature>
<evidence type="ECO:0000259" key="4">
    <source>
        <dbReference type="SMART" id="SM00062"/>
    </source>
</evidence>
<dbReference type="OrthoDB" id="8892982at2"/>
<sequence>MPTRAVQRASSIALALVLVLFSGGCTLVSGESRQRADPGLELETLRVGVFDSIGTVPLRFGVAQGIFAKEGLDIELVEHDERAGVLESLSAGEVDVAYACNVTVLDRAADGAPYEFQGEAYISGPETMALVTLPGTGPDELGDLDEATIAVRPERSAGELTTRSRLETEGIDPGSVTFTERPFDDAMRALSTGKADAAWLSEPDISTAQREFGATLLADTARGEMHEFPMSSYVAVRDTAEANPNTFDLFRSLLQRSQELGSDPPTIRGLLPEFTSIDETDSALVALGSYPTALNGPRLQRVADLMHDAGMLGQRLDVLSLLPESEQAGS</sequence>